<evidence type="ECO:0000313" key="2">
    <source>
        <dbReference type="Proteomes" id="UP000262073"/>
    </source>
</evidence>
<keyword evidence="2" id="KW-1185">Reference proteome</keyword>
<accession>A0A346NMQ6</accession>
<dbReference type="OrthoDB" id="6120633at2"/>
<gene>
    <name evidence="1" type="ORF">D0Y50_10885</name>
</gene>
<dbReference type="AlphaFoldDB" id="A0A346NMQ6"/>
<dbReference type="RefSeq" id="WP_108567257.1">
    <property type="nucleotide sequence ID" value="NZ_CP031769.1"/>
</dbReference>
<proteinExistence type="predicted"/>
<evidence type="ECO:0000313" key="1">
    <source>
        <dbReference type="EMBL" id="AXR06813.1"/>
    </source>
</evidence>
<protein>
    <submittedName>
        <fullName evidence="1">Uncharacterized protein</fullName>
    </submittedName>
</protein>
<sequence length="72" mass="8540">MKIQIEYQFENEQRAYRFLNTATHFEAQALRVKLGRSNHHVKVSYEYVDGEFDTTASRMDDLARELEGEEVK</sequence>
<dbReference type="Proteomes" id="UP000262073">
    <property type="component" value="Chromosome"/>
</dbReference>
<organism evidence="1 2">
    <name type="scientific">Salinimonas sediminis</name>
    <dbReference type="NCBI Taxonomy" id="2303538"/>
    <lineage>
        <taxon>Bacteria</taxon>
        <taxon>Pseudomonadati</taxon>
        <taxon>Pseudomonadota</taxon>
        <taxon>Gammaproteobacteria</taxon>
        <taxon>Alteromonadales</taxon>
        <taxon>Alteromonadaceae</taxon>
        <taxon>Alteromonas/Salinimonas group</taxon>
        <taxon>Salinimonas</taxon>
    </lineage>
</organism>
<dbReference type="EMBL" id="CP031769">
    <property type="protein sequence ID" value="AXR06813.1"/>
    <property type="molecule type" value="Genomic_DNA"/>
</dbReference>
<name>A0A346NMQ6_9ALTE</name>
<dbReference type="KEGG" id="salm:D0Y50_10885"/>
<reference evidence="1 2" key="1">
    <citation type="submission" date="2018-08" db="EMBL/GenBank/DDBJ databases">
        <title>Salinimonas sediminis sp. nov., a piezophilic bacterium isolated from a deep-sea sediment sample from the New Britain Trench.</title>
        <authorList>
            <person name="Cao J."/>
        </authorList>
    </citation>
    <scope>NUCLEOTIDE SEQUENCE [LARGE SCALE GENOMIC DNA]</scope>
    <source>
        <strain evidence="1 2">N102</strain>
    </source>
</reference>